<feature type="transmembrane region" description="Helical" evidence="1">
    <location>
        <begin position="30"/>
        <end position="50"/>
    </location>
</feature>
<keyword evidence="1" id="KW-1133">Transmembrane helix</keyword>
<evidence type="ECO:0000313" key="2">
    <source>
        <dbReference type="EMBL" id="GAF07800.1"/>
    </source>
</evidence>
<dbReference type="Proteomes" id="UP000019364">
    <property type="component" value="Unassembled WGS sequence"/>
</dbReference>
<reference evidence="2 3" key="1">
    <citation type="journal article" date="2014" name="Genome Announc.">
        <title>Draft Genome Sequence of Paenibacillus pini JCM 16418T, Isolated from the Rhizosphere of Pine Tree.</title>
        <authorList>
            <person name="Yuki M."/>
            <person name="Oshima K."/>
            <person name="Suda W."/>
            <person name="Oshida Y."/>
            <person name="Kitamura K."/>
            <person name="Iida Y."/>
            <person name="Hattori M."/>
            <person name="Ohkuma M."/>
        </authorList>
    </citation>
    <scope>NUCLEOTIDE SEQUENCE [LARGE SCALE GENOMIC DNA]</scope>
    <source>
        <strain evidence="2 3">JCM 16418</strain>
    </source>
</reference>
<keyword evidence="3" id="KW-1185">Reference proteome</keyword>
<keyword evidence="1" id="KW-0472">Membrane</keyword>
<evidence type="ECO:0000256" key="1">
    <source>
        <dbReference type="SAM" id="Phobius"/>
    </source>
</evidence>
<dbReference type="EMBL" id="BAVZ01000004">
    <property type="protein sequence ID" value="GAF07800.1"/>
    <property type="molecule type" value="Genomic_DNA"/>
</dbReference>
<name>W7Y9S9_9BACL</name>
<comment type="caution">
    <text evidence="2">The sequence shown here is derived from an EMBL/GenBank/DDBJ whole genome shotgun (WGS) entry which is preliminary data.</text>
</comment>
<gene>
    <name evidence="2" type="ORF">JCM16418_1828</name>
</gene>
<dbReference type="AlphaFoldDB" id="W7Y9S9"/>
<sequence length="83" mass="9319">MYIWIGIIIAAVITGILEWKSLLQQGKTKDLVVALSILTLGTTLYLFLLFEVPMPTLSQLLSKGIEPLYKPVARWIMEDIDNG</sequence>
<evidence type="ECO:0000313" key="3">
    <source>
        <dbReference type="Proteomes" id="UP000019364"/>
    </source>
</evidence>
<dbReference type="OrthoDB" id="9993500at2"/>
<proteinExistence type="predicted"/>
<accession>W7Y9S9</accession>
<dbReference type="STRING" id="1236976.JCM16418_1828"/>
<feature type="transmembrane region" description="Helical" evidence="1">
    <location>
        <begin position="6"/>
        <end position="23"/>
    </location>
</feature>
<dbReference type="RefSeq" id="WP_036647556.1">
    <property type="nucleotide sequence ID" value="NZ_BAVZ01000004.1"/>
</dbReference>
<organism evidence="2 3">
    <name type="scientific">Paenibacillus pini JCM 16418</name>
    <dbReference type="NCBI Taxonomy" id="1236976"/>
    <lineage>
        <taxon>Bacteria</taxon>
        <taxon>Bacillati</taxon>
        <taxon>Bacillota</taxon>
        <taxon>Bacilli</taxon>
        <taxon>Bacillales</taxon>
        <taxon>Paenibacillaceae</taxon>
        <taxon>Paenibacillus</taxon>
    </lineage>
</organism>
<keyword evidence="1" id="KW-0812">Transmembrane</keyword>
<protein>
    <submittedName>
        <fullName evidence="2">Uncharacterized protein</fullName>
    </submittedName>
</protein>